<evidence type="ECO:0000256" key="9">
    <source>
        <dbReference type="ARBA" id="ARBA00023284"/>
    </source>
</evidence>
<evidence type="ECO:0000256" key="8">
    <source>
        <dbReference type="ARBA" id="ARBA00023242"/>
    </source>
</evidence>
<dbReference type="GO" id="GO:0045454">
    <property type="term" value="P:cell redox homeostasis"/>
    <property type="evidence" value="ECO:0007669"/>
    <property type="project" value="EnsemblFungi"/>
</dbReference>
<comment type="caution">
    <text evidence="16">The sequence shown here is derived from an EMBL/GenBank/DDBJ whole genome shotgun (WGS) entry which is preliminary data.</text>
</comment>
<dbReference type="FunFam" id="3.40.30.10:FF:000157">
    <property type="entry name" value="DOT5p Nuclear thiol peroxidase"/>
    <property type="match status" value="1"/>
</dbReference>
<dbReference type="Gene3D" id="3.40.30.10">
    <property type="entry name" value="Glutaredoxin"/>
    <property type="match status" value="1"/>
</dbReference>
<dbReference type="CDD" id="cd03017">
    <property type="entry name" value="PRX_BCP"/>
    <property type="match status" value="1"/>
</dbReference>
<dbReference type="OrthoDB" id="338622at2759"/>
<dbReference type="InterPro" id="IPR013766">
    <property type="entry name" value="Thioredoxin_domain"/>
</dbReference>
<dbReference type="GO" id="GO:0008379">
    <property type="term" value="F:thioredoxin peroxidase activity"/>
    <property type="evidence" value="ECO:0007669"/>
    <property type="project" value="EnsemblFungi"/>
</dbReference>
<reference evidence="16 17" key="1">
    <citation type="submission" date="2015-10" db="EMBL/GenBank/DDBJ databases">
        <title>Draft genomes sequences of Candida glabrata isolates 1A, 1B, 2A, 2B, 3A and 3B.</title>
        <authorList>
            <person name="Haavelsrud O.E."/>
            <person name="Gaustad P."/>
        </authorList>
    </citation>
    <scope>NUCLEOTIDE SEQUENCE [LARGE SCALE GENOMIC DNA]</scope>
    <source>
        <strain evidence="16">910700640</strain>
    </source>
</reference>
<dbReference type="EC" id="1.11.1.24" evidence="3"/>
<dbReference type="OMA" id="CGFRDNF"/>
<evidence type="ECO:0000256" key="10">
    <source>
        <dbReference type="ARBA" id="ARBA00032824"/>
    </source>
</evidence>
<feature type="region of interest" description="Disordered" evidence="14">
    <location>
        <begin position="1"/>
        <end position="53"/>
    </location>
</feature>
<dbReference type="InterPro" id="IPR050924">
    <property type="entry name" value="Peroxiredoxin_BCP/PrxQ"/>
</dbReference>
<dbReference type="SUPFAM" id="SSF52833">
    <property type="entry name" value="Thioredoxin-like"/>
    <property type="match status" value="1"/>
</dbReference>
<feature type="compositionally biased region" description="Basic and acidic residues" evidence="14">
    <location>
        <begin position="30"/>
        <end position="53"/>
    </location>
</feature>
<evidence type="ECO:0000313" key="17">
    <source>
        <dbReference type="Proteomes" id="UP000054886"/>
    </source>
</evidence>
<evidence type="ECO:0000256" key="4">
    <source>
        <dbReference type="ARBA" id="ARBA00022559"/>
    </source>
</evidence>
<feature type="compositionally biased region" description="Basic and acidic residues" evidence="14">
    <location>
        <begin position="13"/>
        <end position="23"/>
    </location>
</feature>
<dbReference type="VEuPathDB" id="FungiDB:B1J91_C03850g"/>
<evidence type="ECO:0000256" key="2">
    <source>
        <dbReference type="ARBA" id="ARBA00011245"/>
    </source>
</evidence>
<evidence type="ECO:0000259" key="15">
    <source>
        <dbReference type="PROSITE" id="PS51352"/>
    </source>
</evidence>
<proteinExistence type="inferred from homology"/>
<dbReference type="AlphaFoldDB" id="A0A0W0CDZ9"/>
<evidence type="ECO:0000256" key="6">
    <source>
        <dbReference type="ARBA" id="ARBA00023002"/>
    </source>
</evidence>
<evidence type="ECO:0000256" key="3">
    <source>
        <dbReference type="ARBA" id="ARBA00013017"/>
    </source>
</evidence>
<dbReference type="VEuPathDB" id="FungiDB:GVI51_C03641"/>
<comment type="catalytic activity">
    <reaction evidence="12">
        <text>a hydroperoxide + [thioredoxin]-dithiol = an alcohol + [thioredoxin]-disulfide + H2O</text>
        <dbReference type="Rhea" id="RHEA:62620"/>
        <dbReference type="Rhea" id="RHEA-COMP:10698"/>
        <dbReference type="Rhea" id="RHEA-COMP:10700"/>
        <dbReference type="ChEBI" id="CHEBI:15377"/>
        <dbReference type="ChEBI" id="CHEBI:29950"/>
        <dbReference type="ChEBI" id="CHEBI:30879"/>
        <dbReference type="ChEBI" id="CHEBI:35924"/>
        <dbReference type="ChEBI" id="CHEBI:50058"/>
        <dbReference type="EC" id="1.11.1.24"/>
    </reaction>
</comment>
<comment type="similarity">
    <text evidence="11">Belongs to the peroxiredoxin family. BCP/PrxQ subfamily.</text>
</comment>
<evidence type="ECO:0000256" key="13">
    <source>
        <dbReference type="ARBA" id="ARBA00077538"/>
    </source>
</evidence>
<accession>A0A0W0CDZ9</accession>
<keyword evidence="9" id="KW-0676">Redox-active center</keyword>
<dbReference type="InterPro" id="IPR036249">
    <property type="entry name" value="Thioredoxin-like_sf"/>
</dbReference>
<keyword evidence="4" id="KW-0575">Peroxidase</keyword>
<dbReference type="PANTHER" id="PTHR42801">
    <property type="entry name" value="THIOREDOXIN-DEPENDENT PEROXIDE REDUCTASE"/>
    <property type="match status" value="1"/>
</dbReference>
<dbReference type="PANTHER" id="PTHR42801:SF23">
    <property type="entry name" value="PEROXIREDOXIN DOT5"/>
    <property type="match status" value="1"/>
</dbReference>
<dbReference type="Proteomes" id="UP000054886">
    <property type="component" value="Unassembled WGS sequence"/>
</dbReference>
<evidence type="ECO:0000256" key="5">
    <source>
        <dbReference type="ARBA" id="ARBA00022862"/>
    </source>
</evidence>
<feature type="compositionally biased region" description="Basic residues" evidence="14">
    <location>
        <begin position="1"/>
        <end position="11"/>
    </location>
</feature>
<evidence type="ECO:0000256" key="1">
    <source>
        <dbReference type="ARBA" id="ARBA00004123"/>
    </source>
</evidence>
<keyword evidence="5" id="KW-0049">Antioxidant</keyword>
<comment type="subcellular location">
    <subcellularLocation>
        <location evidence="1">Nucleus</location>
    </subcellularLocation>
</comment>
<protein>
    <recommendedName>
        <fullName evidence="3">thioredoxin-dependent peroxiredoxin</fullName>
        <ecNumber evidence="3">1.11.1.24</ecNumber>
    </recommendedName>
    <alternativeName>
        <fullName evidence="13">Nuclear thiol peroxidase</fullName>
    </alternativeName>
    <alternativeName>
        <fullName evidence="10">Thioredoxin peroxidase</fullName>
    </alternativeName>
</protein>
<gene>
    <name evidence="16" type="ORF">AO440_000557</name>
</gene>
<comment type="subunit">
    <text evidence="2">Monomer.</text>
</comment>
<evidence type="ECO:0000256" key="14">
    <source>
        <dbReference type="SAM" id="MobiDB-lite"/>
    </source>
</evidence>
<dbReference type="VEuPathDB" id="FungiDB:GWK60_C03465"/>
<keyword evidence="8" id="KW-0539">Nucleus</keyword>
<evidence type="ECO:0000313" key="16">
    <source>
        <dbReference type="EMBL" id="KTA99364.1"/>
    </source>
</evidence>
<dbReference type="GO" id="GO:0005737">
    <property type="term" value="C:cytoplasm"/>
    <property type="evidence" value="ECO:0007669"/>
    <property type="project" value="TreeGrafter"/>
</dbReference>
<dbReference type="Pfam" id="PF00578">
    <property type="entry name" value="AhpC-TSA"/>
    <property type="match status" value="1"/>
</dbReference>
<evidence type="ECO:0000256" key="12">
    <source>
        <dbReference type="ARBA" id="ARBA00049091"/>
    </source>
</evidence>
<dbReference type="VEuPathDB" id="FungiDB:CAGL0C03850g"/>
<dbReference type="GO" id="GO:0005634">
    <property type="term" value="C:nucleus"/>
    <property type="evidence" value="ECO:0007669"/>
    <property type="project" value="UniProtKB-SubCell"/>
</dbReference>
<dbReference type="InterPro" id="IPR000866">
    <property type="entry name" value="AhpC/TSA"/>
</dbReference>
<evidence type="ECO:0000256" key="7">
    <source>
        <dbReference type="ARBA" id="ARBA00023157"/>
    </source>
</evidence>
<evidence type="ECO:0000256" key="11">
    <source>
        <dbReference type="ARBA" id="ARBA00038489"/>
    </source>
</evidence>
<keyword evidence="6" id="KW-0560">Oxidoreductase</keyword>
<dbReference type="EMBL" id="LLZZ01000145">
    <property type="protein sequence ID" value="KTA99364.1"/>
    <property type="molecule type" value="Genomic_DNA"/>
</dbReference>
<name>A0A0W0CDZ9_CANGB</name>
<keyword evidence="7" id="KW-1015">Disulfide bond</keyword>
<dbReference type="PROSITE" id="PS51352">
    <property type="entry name" value="THIOREDOXIN_2"/>
    <property type="match status" value="1"/>
</dbReference>
<dbReference type="GO" id="GO:0034599">
    <property type="term" value="P:cellular response to oxidative stress"/>
    <property type="evidence" value="ECO:0007669"/>
    <property type="project" value="EnsemblFungi"/>
</dbReference>
<feature type="domain" description="Thioredoxin" evidence="15">
    <location>
        <begin position="58"/>
        <end position="205"/>
    </location>
</feature>
<sequence length="209" mass="23255">MELRRSTRLSAKHGNEVKDEGPIKKKAKSVLKEKVNTKEPVKKPNTKEEKVSSDEAILEVGDDIPDITLQNQDGKDVSLKALAKENKVIIIFLYPKASTPGCTRQACGFRDNFDDLKEHGLVLGLSHDTPAAQLKFKEKYSLPYDLLCDPTREFIGMLGAKKTPASGSIRSHFVFADGKLKFKRLKISPEISVADGKKEVLELAKQYSN</sequence>
<organism evidence="16 17">
    <name type="scientific">Candida glabrata</name>
    <name type="common">Yeast</name>
    <name type="synonym">Torulopsis glabrata</name>
    <dbReference type="NCBI Taxonomy" id="5478"/>
    <lineage>
        <taxon>Eukaryota</taxon>
        <taxon>Fungi</taxon>
        <taxon>Dikarya</taxon>
        <taxon>Ascomycota</taxon>
        <taxon>Saccharomycotina</taxon>
        <taxon>Saccharomycetes</taxon>
        <taxon>Saccharomycetales</taxon>
        <taxon>Saccharomycetaceae</taxon>
        <taxon>Nakaseomyces</taxon>
    </lineage>
</organism>
<dbReference type="PhylomeDB" id="A0A0W0CDZ9"/>